<name>A0ABS6B1V6_9NOCA</name>
<dbReference type="Proteomes" id="UP000733379">
    <property type="component" value="Unassembled WGS sequence"/>
</dbReference>
<dbReference type="InterPro" id="IPR001764">
    <property type="entry name" value="Glyco_hydro_3_N"/>
</dbReference>
<sequence length="826" mass="88389">MHTDAPELEGHLAALADKLSLEQKVRLLSGASIWSLHEEPAIGLRSIVMSDGPSGVRGVSMDDRDPSASLPSATAVAATWDVDKIRRLGALIAAEARAKGVDVVLGPTVNLHRSPRGGRHFESFSEDPWLSGVLGAAYVRAVQAHGVAATAKHYVANDSETDRFTVDVRVDERTLREVYLAPFERMVAEGGAWLVMSSYNQVNGATMSANPLLREPLKDEWGFDGAVVSDWTAVRDTVESASSGQDLVMPGPDTAWGEALVRAVRAGQVDAAVIDDKVLRLLRLAARVGALDSVAPVADQPAPWSNAEIRSLLREVAADAMVLVRNDGLLPVAPAAGTRLAVIGHHARRGRNQGGGSAMVFPEVVVSPLDGLRETFGEARVGYAAGVIPEPELYAFERNSVVDPATGAAGVRVRYLDAEGTAFDEEIFPTGRFGWLGDERLARAATIEVTARYTPAADGLHRIGFSCLGEVVFRVDGRVLSSDTVRPEDDDVVKAIMHPPAQVFDIELESVRPVDISLTLRPELPGGFPIARVTLGTEDVYGTPAQELERAVRLAADSDVAVVVVGTTENLESEGFDRSALALPEGQDELVRRVLAVNPRTVVVVNSGGPVVMPWLEEVPAVLLTWFPGQEFGGALADVLCGATEPGGRIPTTWAAAEADVPVWDVEPRDGRLDYTEGIHLGYRAWLRLAAGGRPAPAIPFGYGLGYTTWRIGEPEAVENSDGSVSVVVDVANTGDRAGKHVVQAYLSVSGPSAVDRPVRWLAGYAVVRAEAGQTVTARMEIEPRALRHWSAERHEWLREPVTFEVRVGSSVTDLSAPTAISPARR</sequence>
<dbReference type="PRINTS" id="PR00133">
    <property type="entry name" value="GLHYDRLASE3"/>
</dbReference>
<evidence type="ECO:0000256" key="2">
    <source>
        <dbReference type="ARBA" id="ARBA00022801"/>
    </source>
</evidence>
<dbReference type="InterPro" id="IPR036962">
    <property type="entry name" value="Glyco_hydro_3_N_sf"/>
</dbReference>
<dbReference type="InterPro" id="IPR013783">
    <property type="entry name" value="Ig-like_fold"/>
</dbReference>
<keyword evidence="2 4" id="KW-0378">Hydrolase</keyword>
<dbReference type="SUPFAM" id="SSF52279">
    <property type="entry name" value="Beta-D-glucan exohydrolase, C-terminal domain"/>
    <property type="match status" value="1"/>
</dbReference>
<comment type="caution">
    <text evidence="4">The sequence shown here is derived from an EMBL/GenBank/DDBJ whole genome shotgun (WGS) entry which is preliminary data.</text>
</comment>
<organism evidence="4 5">
    <name type="scientific">Nocardia albiluteola</name>
    <dbReference type="NCBI Taxonomy" id="2842303"/>
    <lineage>
        <taxon>Bacteria</taxon>
        <taxon>Bacillati</taxon>
        <taxon>Actinomycetota</taxon>
        <taxon>Actinomycetes</taxon>
        <taxon>Mycobacteriales</taxon>
        <taxon>Nocardiaceae</taxon>
        <taxon>Nocardia</taxon>
    </lineage>
</organism>
<keyword evidence="5" id="KW-1185">Reference proteome</keyword>
<feature type="domain" description="Fibronectin type III-like" evidence="3">
    <location>
        <begin position="741"/>
        <end position="812"/>
    </location>
</feature>
<comment type="similarity">
    <text evidence="1">Belongs to the glycosyl hydrolase 3 family.</text>
</comment>
<dbReference type="Pfam" id="PF14310">
    <property type="entry name" value="Fn3-like"/>
    <property type="match status" value="1"/>
</dbReference>
<evidence type="ECO:0000313" key="4">
    <source>
        <dbReference type="EMBL" id="MBU3064282.1"/>
    </source>
</evidence>
<dbReference type="Gene3D" id="3.40.50.1700">
    <property type="entry name" value="Glycoside hydrolase family 3 C-terminal domain"/>
    <property type="match status" value="1"/>
</dbReference>
<protein>
    <submittedName>
        <fullName evidence="4">Glycoside hydrolase family 3 C-terminal domain-containing protein</fullName>
    </submittedName>
</protein>
<dbReference type="PANTHER" id="PTHR42715:SF10">
    <property type="entry name" value="BETA-GLUCOSIDASE"/>
    <property type="match status" value="1"/>
</dbReference>
<dbReference type="PANTHER" id="PTHR42715">
    <property type="entry name" value="BETA-GLUCOSIDASE"/>
    <property type="match status" value="1"/>
</dbReference>
<dbReference type="SMART" id="SM01217">
    <property type="entry name" value="Fn3_like"/>
    <property type="match status" value="1"/>
</dbReference>
<dbReference type="Gene3D" id="2.60.40.10">
    <property type="entry name" value="Immunoglobulins"/>
    <property type="match status" value="1"/>
</dbReference>
<dbReference type="Pfam" id="PF00933">
    <property type="entry name" value="Glyco_hydro_3"/>
    <property type="match status" value="1"/>
</dbReference>
<dbReference type="Gene3D" id="3.20.20.300">
    <property type="entry name" value="Glycoside hydrolase, family 3, N-terminal domain"/>
    <property type="match status" value="1"/>
</dbReference>
<dbReference type="EMBL" id="JAHKNI010000007">
    <property type="protein sequence ID" value="MBU3064282.1"/>
    <property type="molecule type" value="Genomic_DNA"/>
</dbReference>
<dbReference type="InterPro" id="IPR050288">
    <property type="entry name" value="Cellulose_deg_GH3"/>
</dbReference>
<gene>
    <name evidence="4" type="ORF">KO481_22460</name>
</gene>
<accession>A0ABS6B1V6</accession>
<dbReference type="SUPFAM" id="SSF51445">
    <property type="entry name" value="(Trans)glycosidases"/>
    <property type="match status" value="1"/>
</dbReference>
<evidence type="ECO:0000256" key="1">
    <source>
        <dbReference type="ARBA" id="ARBA00005336"/>
    </source>
</evidence>
<dbReference type="InterPro" id="IPR036881">
    <property type="entry name" value="Glyco_hydro_3_C_sf"/>
</dbReference>
<evidence type="ECO:0000259" key="3">
    <source>
        <dbReference type="SMART" id="SM01217"/>
    </source>
</evidence>
<dbReference type="Pfam" id="PF01915">
    <property type="entry name" value="Glyco_hydro_3_C"/>
    <property type="match status" value="1"/>
</dbReference>
<dbReference type="GO" id="GO:0016787">
    <property type="term" value="F:hydrolase activity"/>
    <property type="evidence" value="ECO:0007669"/>
    <property type="project" value="UniProtKB-KW"/>
</dbReference>
<proteinExistence type="inferred from homology"/>
<dbReference type="InterPro" id="IPR017853">
    <property type="entry name" value="GH"/>
</dbReference>
<dbReference type="Gene3D" id="2.60.120.260">
    <property type="entry name" value="Galactose-binding domain-like"/>
    <property type="match status" value="1"/>
</dbReference>
<evidence type="ECO:0000313" key="5">
    <source>
        <dbReference type="Proteomes" id="UP000733379"/>
    </source>
</evidence>
<dbReference type="InterPro" id="IPR026891">
    <property type="entry name" value="Fn3-like"/>
</dbReference>
<reference evidence="4 5" key="1">
    <citation type="submission" date="2021-06" db="EMBL/GenBank/DDBJ databases">
        <title>Actinomycetes sequencing.</title>
        <authorList>
            <person name="Shan Q."/>
        </authorList>
    </citation>
    <scope>NUCLEOTIDE SEQUENCE [LARGE SCALE GENOMIC DNA]</scope>
    <source>
        <strain evidence="4 5">NEAU-G5</strain>
    </source>
</reference>
<dbReference type="InterPro" id="IPR002772">
    <property type="entry name" value="Glyco_hydro_3_C"/>
</dbReference>